<reference evidence="1" key="5">
    <citation type="journal article" date="2021" name="G3 (Bethesda)">
        <title>Aegilops tauschii genome assembly Aet v5.0 features greater sequence contiguity and improved annotation.</title>
        <authorList>
            <person name="Wang L."/>
            <person name="Zhu T."/>
            <person name="Rodriguez J.C."/>
            <person name="Deal K.R."/>
            <person name="Dubcovsky J."/>
            <person name="McGuire P.E."/>
            <person name="Lux T."/>
            <person name="Spannagl M."/>
            <person name="Mayer K.F.X."/>
            <person name="Baldrich P."/>
            <person name="Meyers B.C."/>
            <person name="Huo N."/>
            <person name="Gu Y.Q."/>
            <person name="Zhou H."/>
            <person name="Devos K.M."/>
            <person name="Bennetzen J.L."/>
            <person name="Unver T."/>
            <person name="Budak H."/>
            <person name="Gulick P.J."/>
            <person name="Galiba G."/>
            <person name="Kalapos B."/>
            <person name="Nelson D.R."/>
            <person name="Li P."/>
            <person name="You F.M."/>
            <person name="Luo M.C."/>
            <person name="Dvorak J."/>
        </authorList>
    </citation>
    <scope>NUCLEOTIDE SEQUENCE [LARGE SCALE GENOMIC DNA]</scope>
    <source>
        <strain evidence="1">cv. AL8/78</strain>
    </source>
</reference>
<reference evidence="1" key="3">
    <citation type="journal article" date="2017" name="Nature">
        <title>Genome sequence of the progenitor of the wheat D genome Aegilops tauschii.</title>
        <authorList>
            <person name="Luo M.C."/>
            <person name="Gu Y.Q."/>
            <person name="Puiu D."/>
            <person name="Wang H."/>
            <person name="Twardziok S.O."/>
            <person name="Deal K.R."/>
            <person name="Huo N."/>
            <person name="Zhu T."/>
            <person name="Wang L."/>
            <person name="Wang Y."/>
            <person name="McGuire P.E."/>
            <person name="Liu S."/>
            <person name="Long H."/>
            <person name="Ramasamy R.K."/>
            <person name="Rodriguez J.C."/>
            <person name="Van S.L."/>
            <person name="Yuan L."/>
            <person name="Wang Z."/>
            <person name="Xia Z."/>
            <person name="Xiao L."/>
            <person name="Anderson O.D."/>
            <person name="Ouyang S."/>
            <person name="Liang Y."/>
            <person name="Zimin A.V."/>
            <person name="Pertea G."/>
            <person name="Qi P."/>
            <person name="Bennetzen J.L."/>
            <person name="Dai X."/>
            <person name="Dawson M.W."/>
            <person name="Muller H.G."/>
            <person name="Kugler K."/>
            <person name="Rivarola-Duarte L."/>
            <person name="Spannagl M."/>
            <person name="Mayer K.F.X."/>
            <person name="Lu F.H."/>
            <person name="Bevan M.W."/>
            <person name="Leroy P."/>
            <person name="Li P."/>
            <person name="You F.M."/>
            <person name="Sun Q."/>
            <person name="Liu Z."/>
            <person name="Lyons E."/>
            <person name="Wicker T."/>
            <person name="Salzberg S.L."/>
            <person name="Devos K.M."/>
            <person name="Dvorak J."/>
        </authorList>
    </citation>
    <scope>NUCLEOTIDE SEQUENCE [LARGE SCALE GENOMIC DNA]</scope>
    <source>
        <strain evidence="1">cv. AL8/78</strain>
    </source>
</reference>
<evidence type="ECO:0000313" key="1">
    <source>
        <dbReference type="EnsemblPlants" id="AET1Gv20835000.11"/>
    </source>
</evidence>
<reference evidence="2" key="2">
    <citation type="journal article" date="2017" name="Nat. Plants">
        <title>The Aegilops tauschii genome reveals multiple impacts of transposons.</title>
        <authorList>
            <person name="Zhao G."/>
            <person name="Zou C."/>
            <person name="Li K."/>
            <person name="Wang K."/>
            <person name="Li T."/>
            <person name="Gao L."/>
            <person name="Zhang X."/>
            <person name="Wang H."/>
            <person name="Yang Z."/>
            <person name="Liu X."/>
            <person name="Jiang W."/>
            <person name="Mao L."/>
            <person name="Kong X."/>
            <person name="Jiao Y."/>
            <person name="Jia J."/>
        </authorList>
    </citation>
    <scope>NUCLEOTIDE SEQUENCE [LARGE SCALE GENOMIC DNA]</scope>
    <source>
        <strain evidence="2">cv. AL8/78</strain>
    </source>
</reference>
<accession>A0A452ZMC8</accession>
<evidence type="ECO:0000313" key="2">
    <source>
        <dbReference type="Proteomes" id="UP000015105"/>
    </source>
</evidence>
<protein>
    <submittedName>
        <fullName evidence="1">Uncharacterized protein</fullName>
    </submittedName>
</protein>
<sequence>RLEPRSSLLCWKASSTTRRKLSALKIRTRRSRALSRLVLCGRCISVKSPR</sequence>
<dbReference type="Gramene" id="AET1Gv20835000.11">
    <property type="protein sequence ID" value="AET1Gv20835000.11"/>
    <property type="gene ID" value="AET1Gv20835000"/>
</dbReference>
<dbReference type="AlphaFoldDB" id="A0A452ZMC8"/>
<organism evidence="1 2">
    <name type="scientific">Aegilops tauschii subsp. strangulata</name>
    <name type="common">Goatgrass</name>
    <dbReference type="NCBI Taxonomy" id="200361"/>
    <lineage>
        <taxon>Eukaryota</taxon>
        <taxon>Viridiplantae</taxon>
        <taxon>Streptophyta</taxon>
        <taxon>Embryophyta</taxon>
        <taxon>Tracheophyta</taxon>
        <taxon>Spermatophyta</taxon>
        <taxon>Magnoliopsida</taxon>
        <taxon>Liliopsida</taxon>
        <taxon>Poales</taxon>
        <taxon>Poaceae</taxon>
        <taxon>BOP clade</taxon>
        <taxon>Pooideae</taxon>
        <taxon>Triticodae</taxon>
        <taxon>Triticeae</taxon>
        <taxon>Triticinae</taxon>
        <taxon>Aegilops</taxon>
    </lineage>
</organism>
<keyword evidence="2" id="KW-1185">Reference proteome</keyword>
<reference evidence="1" key="4">
    <citation type="submission" date="2019-03" db="UniProtKB">
        <authorList>
            <consortium name="EnsemblPlants"/>
        </authorList>
    </citation>
    <scope>IDENTIFICATION</scope>
</reference>
<name>A0A452ZMC8_AEGTS</name>
<dbReference type="Proteomes" id="UP000015105">
    <property type="component" value="Chromosome 1D"/>
</dbReference>
<proteinExistence type="predicted"/>
<reference evidence="2" key="1">
    <citation type="journal article" date="2014" name="Science">
        <title>Ancient hybridizations among the ancestral genomes of bread wheat.</title>
        <authorList>
            <consortium name="International Wheat Genome Sequencing Consortium,"/>
            <person name="Marcussen T."/>
            <person name="Sandve S.R."/>
            <person name="Heier L."/>
            <person name="Spannagl M."/>
            <person name="Pfeifer M."/>
            <person name="Jakobsen K.S."/>
            <person name="Wulff B.B."/>
            <person name="Steuernagel B."/>
            <person name="Mayer K.F."/>
            <person name="Olsen O.A."/>
        </authorList>
    </citation>
    <scope>NUCLEOTIDE SEQUENCE [LARGE SCALE GENOMIC DNA]</scope>
    <source>
        <strain evidence="2">cv. AL8/78</strain>
    </source>
</reference>
<dbReference type="EnsemblPlants" id="AET1Gv20835000.11">
    <property type="protein sequence ID" value="AET1Gv20835000.11"/>
    <property type="gene ID" value="AET1Gv20835000"/>
</dbReference>